<gene>
    <name evidence="1" type="ORF">GQ55_2G205700</name>
</gene>
<name>A0A2T7EQS7_9POAL</name>
<sequence length="86" mass="9706">MGRRMPISVAEGNLRPHEPMQAAKFASEAGVVVRSQVPILTHWKEYKAQSEHFDGFVGRLYGRLAIDTRHQPTIDACINVFKSSIR</sequence>
<organism evidence="1 2">
    <name type="scientific">Panicum hallii var. hallii</name>
    <dbReference type="NCBI Taxonomy" id="1504633"/>
    <lineage>
        <taxon>Eukaryota</taxon>
        <taxon>Viridiplantae</taxon>
        <taxon>Streptophyta</taxon>
        <taxon>Embryophyta</taxon>
        <taxon>Tracheophyta</taxon>
        <taxon>Spermatophyta</taxon>
        <taxon>Magnoliopsida</taxon>
        <taxon>Liliopsida</taxon>
        <taxon>Poales</taxon>
        <taxon>Poaceae</taxon>
        <taxon>PACMAD clade</taxon>
        <taxon>Panicoideae</taxon>
        <taxon>Panicodae</taxon>
        <taxon>Paniceae</taxon>
        <taxon>Panicinae</taxon>
        <taxon>Panicum</taxon>
        <taxon>Panicum sect. Panicum</taxon>
    </lineage>
</organism>
<reference evidence="1 2" key="1">
    <citation type="submission" date="2018-04" db="EMBL/GenBank/DDBJ databases">
        <title>WGS assembly of Panicum hallii var. hallii HAL2.</title>
        <authorList>
            <person name="Lovell J."/>
            <person name="Jenkins J."/>
            <person name="Lowry D."/>
            <person name="Mamidi S."/>
            <person name="Sreedasyam A."/>
            <person name="Weng X."/>
            <person name="Barry K."/>
            <person name="Bonette J."/>
            <person name="Campitelli B."/>
            <person name="Daum C."/>
            <person name="Gordon S."/>
            <person name="Gould B."/>
            <person name="Lipzen A."/>
            <person name="MacQueen A."/>
            <person name="Palacio-Mejia J."/>
            <person name="Plott C."/>
            <person name="Shakirov E."/>
            <person name="Shu S."/>
            <person name="Yoshinaga Y."/>
            <person name="Zane M."/>
            <person name="Rokhsar D."/>
            <person name="Grimwood J."/>
            <person name="Schmutz J."/>
            <person name="Juenger T."/>
        </authorList>
    </citation>
    <scope>NUCLEOTIDE SEQUENCE [LARGE SCALE GENOMIC DNA]</scope>
    <source>
        <strain evidence="2">cv. HAL2</strain>
    </source>
</reference>
<protein>
    <submittedName>
        <fullName evidence="1">Uncharacterized protein</fullName>
    </submittedName>
</protein>
<dbReference type="PANTHER" id="PTHR33063">
    <property type="entry name" value="OS02G0583500 PROTEIN"/>
    <property type="match status" value="1"/>
</dbReference>
<dbReference type="PANTHER" id="PTHR33063:SF15">
    <property type="entry name" value="TRANSPOSASE, PTTA_EN_SPM, PLANT"/>
    <property type="match status" value="1"/>
</dbReference>
<dbReference type="Proteomes" id="UP000244336">
    <property type="component" value="Chromosome 2"/>
</dbReference>
<evidence type="ECO:0000313" key="1">
    <source>
        <dbReference type="EMBL" id="PUZ70174.1"/>
    </source>
</evidence>
<dbReference type="Gramene" id="PUZ70174">
    <property type="protein sequence ID" value="PUZ70174"/>
    <property type="gene ID" value="GQ55_2G205700"/>
</dbReference>
<proteinExistence type="predicted"/>
<dbReference type="AlphaFoldDB" id="A0A2T7EQS7"/>
<accession>A0A2T7EQS7</accession>
<dbReference type="OrthoDB" id="693053at2759"/>
<keyword evidence="2" id="KW-1185">Reference proteome</keyword>
<dbReference type="EMBL" id="CM009750">
    <property type="protein sequence ID" value="PUZ70174.1"/>
    <property type="molecule type" value="Genomic_DNA"/>
</dbReference>
<evidence type="ECO:0000313" key="2">
    <source>
        <dbReference type="Proteomes" id="UP000244336"/>
    </source>
</evidence>